<gene>
    <name evidence="2" type="ORF">GKS16_02045</name>
</gene>
<reference evidence="2 3" key="1">
    <citation type="submission" date="2019-11" db="EMBL/GenBank/DDBJ databases">
        <title>Streptococcus uberis isolated from clinical mastitis cases on a southeastern Queensland dairy.</title>
        <authorList>
            <person name="Workentine M.L."/>
            <person name="Price R."/>
            <person name="Olchowy T."/>
        </authorList>
    </citation>
    <scope>NUCLEOTIDE SEQUENCE [LARGE SCALE GENOMIC DNA]</scope>
    <source>
        <strain evidence="2 3">OLC4459-A17</strain>
    </source>
</reference>
<dbReference type="OMA" id="GQRYCKR"/>
<dbReference type="Pfam" id="PF05532">
    <property type="entry name" value="CsbD"/>
    <property type="match status" value="1"/>
</dbReference>
<sequence length="65" mass="6917">MSDEKVKAKLGQISGKVKETIGKVSGDKSLETEGKVEKTSGKLEEFAADAKDSVKGFSDGLKKDK</sequence>
<organism evidence="2 3">
    <name type="scientific">Streptococcus uberis</name>
    <dbReference type="NCBI Taxonomy" id="1349"/>
    <lineage>
        <taxon>Bacteria</taxon>
        <taxon>Bacillati</taxon>
        <taxon>Bacillota</taxon>
        <taxon>Bacilli</taxon>
        <taxon>Lactobacillales</taxon>
        <taxon>Streptococcaceae</taxon>
        <taxon>Streptococcus</taxon>
    </lineage>
</organism>
<dbReference type="Gene3D" id="1.10.1470.10">
    <property type="entry name" value="YjbJ"/>
    <property type="match status" value="1"/>
</dbReference>
<accession>A0A2X4H4H0</accession>
<dbReference type="AlphaFoldDB" id="A0A2X4H4H0"/>
<comment type="similarity">
    <text evidence="1">Belongs to the UPF0337 (CsbD) family.</text>
</comment>
<evidence type="ECO:0000256" key="1">
    <source>
        <dbReference type="ARBA" id="ARBA00009129"/>
    </source>
</evidence>
<dbReference type="InterPro" id="IPR036629">
    <property type="entry name" value="YjbJ_sf"/>
</dbReference>
<protein>
    <submittedName>
        <fullName evidence="2">CsbD family protein</fullName>
    </submittedName>
</protein>
<dbReference type="SUPFAM" id="SSF69047">
    <property type="entry name" value="Hypothetical protein YjbJ"/>
    <property type="match status" value="1"/>
</dbReference>
<name>A0A2X4H4H0_STRUB</name>
<comment type="caution">
    <text evidence="2">The sequence shown here is derived from an EMBL/GenBank/DDBJ whole genome shotgun (WGS) entry which is preliminary data.</text>
</comment>
<dbReference type="RefSeq" id="WP_012658479.1">
    <property type="nucleotide sequence ID" value="NZ_BAABQA010000003.1"/>
</dbReference>
<dbReference type="InterPro" id="IPR008462">
    <property type="entry name" value="CsbD"/>
</dbReference>
<evidence type="ECO:0000313" key="3">
    <source>
        <dbReference type="Proteomes" id="UP000483839"/>
    </source>
</evidence>
<proteinExistence type="inferred from homology"/>
<dbReference type="Proteomes" id="UP000483839">
    <property type="component" value="Unassembled WGS sequence"/>
</dbReference>
<evidence type="ECO:0000313" key="2">
    <source>
        <dbReference type="EMBL" id="MTD01068.1"/>
    </source>
</evidence>
<dbReference type="EMBL" id="WLXI01000013">
    <property type="protein sequence ID" value="MTD01068.1"/>
    <property type="molecule type" value="Genomic_DNA"/>
</dbReference>